<protein>
    <submittedName>
        <fullName evidence="1">Uncharacterized protein</fullName>
    </submittedName>
</protein>
<name>A0A6B3NQ20_9CYAN</name>
<gene>
    <name evidence="1" type="ORF">F6J89_33675</name>
</gene>
<organism evidence="1">
    <name type="scientific">Symploca sp. SIO1C4</name>
    <dbReference type="NCBI Taxonomy" id="2607765"/>
    <lineage>
        <taxon>Bacteria</taxon>
        <taxon>Bacillati</taxon>
        <taxon>Cyanobacteriota</taxon>
        <taxon>Cyanophyceae</taxon>
        <taxon>Coleofasciculales</taxon>
        <taxon>Coleofasciculaceae</taxon>
        <taxon>Symploca</taxon>
    </lineage>
</organism>
<accession>A0A6B3NQ20</accession>
<dbReference type="EMBL" id="JAAHFQ010001230">
    <property type="protein sequence ID" value="NER32412.1"/>
    <property type="molecule type" value="Genomic_DNA"/>
</dbReference>
<comment type="caution">
    <text evidence="1">The sequence shown here is derived from an EMBL/GenBank/DDBJ whole genome shotgun (WGS) entry which is preliminary data.</text>
</comment>
<reference evidence="1" key="1">
    <citation type="submission" date="2019-11" db="EMBL/GenBank/DDBJ databases">
        <title>Genomic insights into an expanded diversity of filamentous marine cyanobacteria reveals the extraordinary biosynthetic potential of Moorea and Okeania.</title>
        <authorList>
            <person name="Ferreira Leao T."/>
            <person name="Wang M."/>
            <person name="Moss N."/>
            <person name="Da Silva R."/>
            <person name="Sanders J."/>
            <person name="Nurk S."/>
            <person name="Gurevich A."/>
            <person name="Humphrey G."/>
            <person name="Reher R."/>
            <person name="Zhu Q."/>
            <person name="Belda-Ferre P."/>
            <person name="Glukhov E."/>
            <person name="Rex R."/>
            <person name="Dorrestein P.C."/>
            <person name="Knight R."/>
            <person name="Pevzner P."/>
            <person name="Gerwick W.H."/>
            <person name="Gerwick L."/>
        </authorList>
    </citation>
    <scope>NUCLEOTIDE SEQUENCE</scope>
    <source>
        <strain evidence="1">SIO1C4</strain>
    </source>
</reference>
<sequence length="76" mass="8644">MLQQRATSRQTREPSGSTLATIYRSIFTLDDREELILYHRELFCQDHLPAKPNAATISVALGIKVTILRFEEVIGL</sequence>
<proteinExistence type="predicted"/>
<dbReference type="AlphaFoldDB" id="A0A6B3NQ20"/>
<evidence type="ECO:0000313" key="1">
    <source>
        <dbReference type="EMBL" id="NER32412.1"/>
    </source>
</evidence>